<dbReference type="InterPro" id="IPR008306">
    <property type="entry name" value="UCP018008"/>
</dbReference>
<dbReference type="InterPro" id="IPR007362">
    <property type="entry name" value="DUF429"/>
</dbReference>
<keyword evidence="2" id="KW-1185">Reference proteome</keyword>
<dbReference type="Pfam" id="PF04250">
    <property type="entry name" value="DUF429"/>
    <property type="match status" value="1"/>
</dbReference>
<dbReference type="Proteomes" id="UP000830835">
    <property type="component" value="Unassembled WGS sequence"/>
</dbReference>
<organism evidence="1 2">
    <name type="scientific">Thermostichus vulcanus str. 'Rupite'</name>
    <dbReference type="NCBI Taxonomy" id="2813851"/>
    <lineage>
        <taxon>Bacteria</taxon>
        <taxon>Bacillati</taxon>
        <taxon>Cyanobacteriota</taxon>
        <taxon>Cyanophyceae</taxon>
        <taxon>Thermostichales</taxon>
        <taxon>Thermostichaceae</taxon>
        <taxon>Thermostichus</taxon>
    </lineage>
</organism>
<dbReference type="RefSeq" id="WP_244348732.1">
    <property type="nucleotide sequence ID" value="NZ_JAFIRA010000002.1"/>
</dbReference>
<proteinExistence type="predicted"/>
<evidence type="ECO:0000313" key="1">
    <source>
        <dbReference type="EMBL" id="MCJ2541609.1"/>
    </source>
</evidence>
<sequence length="269" mass="30128">MICIGLDLAWSPRNPSGIATLQVIGDPDLARLTGILIDCRILQTNTEILDYIQTQAGRDPCLLAVDAPLRVPNRTGQRRAEAELNRVFRAYEAGAHPANRQLLEKNGQVRGEELVQALSSCGFQEQAEIQQGSFARQITEVFPHSAMVSLFGLHCTLKYKARPKRTWQERQQAWQLYRQHLQSLTTADPALSGHEGLLQVEVGSLKGRSLKNYEDQVDALMCAYIALYGFRWGSERCHSFGSLQEGHIFTPLPIGLREQMNTTSRKNLG</sequence>
<protein>
    <submittedName>
        <fullName evidence="1">DUF429 domain-containing protein</fullName>
    </submittedName>
</protein>
<dbReference type="EMBL" id="JAFIRA010000002">
    <property type="protein sequence ID" value="MCJ2541609.1"/>
    <property type="molecule type" value="Genomic_DNA"/>
</dbReference>
<name>A0ABT0C798_THEVL</name>
<accession>A0ABT0C798</accession>
<evidence type="ECO:0000313" key="2">
    <source>
        <dbReference type="Proteomes" id="UP000830835"/>
    </source>
</evidence>
<reference evidence="1" key="1">
    <citation type="submission" date="2021-02" db="EMBL/GenBank/DDBJ databases">
        <title>The CRISPR/cas machinery reduction and long-range gene transfer in the hot spring cyanobacterium Synechococcus.</title>
        <authorList>
            <person name="Dvorak P."/>
            <person name="Jahodarova E."/>
            <person name="Hasler P."/>
            <person name="Poulickova A."/>
        </authorList>
    </citation>
    <scope>NUCLEOTIDE SEQUENCE</scope>
    <source>
        <strain evidence="1">Rupite</strain>
    </source>
</reference>
<comment type="caution">
    <text evidence="1">The sequence shown here is derived from an EMBL/GenBank/DDBJ whole genome shotgun (WGS) entry which is preliminary data.</text>
</comment>
<dbReference type="PIRSF" id="PIRSF018008">
    <property type="entry name" value="UCP018008"/>
    <property type="match status" value="1"/>
</dbReference>
<gene>
    <name evidence="1" type="ORF">JX360_01605</name>
</gene>